<dbReference type="AlphaFoldDB" id="E3CEP2"/>
<organism evidence="1 2">
    <name type="scientific">Streptococcus parasanguinis F0405</name>
    <dbReference type="NCBI Taxonomy" id="905067"/>
    <lineage>
        <taxon>Bacteria</taxon>
        <taxon>Bacillati</taxon>
        <taxon>Bacillota</taxon>
        <taxon>Bacilli</taxon>
        <taxon>Lactobacillales</taxon>
        <taxon>Streptococcaceae</taxon>
        <taxon>Streptococcus</taxon>
    </lineage>
</organism>
<name>E3CEP2_STRPA</name>
<dbReference type="Proteomes" id="UP000003812">
    <property type="component" value="Unassembled WGS sequence"/>
</dbReference>
<proteinExistence type="predicted"/>
<evidence type="ECO:0000313" key="1">
    <source>
        <dbReference type="EMBL" id="EFQ54854.1"/>
    </source>
</evidence>
<gene>
    <name evidence="1" type="ORF">HMPREF9626_1634</name>
</gene>
<protein>
    <submittedName>
        <fullName evidence="1">Uncharacterized protein</fullName>
    </submittedName>
</protein>
<accession>E3CEP2</accession>
<sequence>MGVFLLFVLSNHRRKSNEEKFDKIGKDEVDYVENTNFYFR</sequence>
<evidence type="ECO:0000313" key="2">
    <source>
        <dbReference type="Proteomes" id="UP000003812"/>
    </source>
</evidence>
<comment type="caution">
    <text evidence="1">The sequence shown here is derived from an EMBL/GenBank/DDBJ whole genome shotgun (WGS) entry which is preliminary data.</text>
</comment>
<reference evidence="1 2" key="1">
    <citation type="submission" date="2010-10" db="EMBL/GenBank/DDBJ databases">
        <authorList>
            <person name="Durkin A.S."/>
            <person name="Madupu R."/>
            <person name="Torralba M."/>
            <person name="Gillis M."/>
            <person name="Methe B."/>
            <person name="Sutton G."/>
            <person name="Nelson K.E."/>
        </authorList>
    </citation>
    <scope>NUCLEOTIDE SEQUENCE [LARGE SCALE GENOMIC DNA]</scope>
    <source>
        <strain evidence="1 2">F0405</strain>
    </source>
</reference>
<dbReference type="EMBL" id="AEKM01000011">
    <property type="protein sequence ID" value="EFQ54854.1"/>
    <property type="molecule type" value="Genomic_DNA"/>
</dbReference>